<organism evidence="9 10">
    <name type="scientific">Plebeiibacterium marinum</name>
    <dbReference type="NCBI Taxonomy" id="2992111"/>
    <lineage>
        <taxon>Bacteria</taxon>
        <taxon>Pseudomonadati</taxon>
        <taxon>Bacteroidota</taxon>
        <taxon>Bacteroidia</taxon>
        <taxon>Marinilabiliales</taxon>
        <taxon>Marinilabiliaceae</taxon>
        <taxon>Plebeiibacterium</taxon>
    </lineage>
</organism>
<protein>
    <recommendedName>
        <fullName evidence="8">Inositol-1-monophosphatase</fullName>
        <ecNumber evidence="8">3.1.3.25</ecNumber>
    </recommendedName>
</protein>
<dbReference type="GO" id="GO:0046872">
    <property type="term" value="F:metal ion binding"/>
    <property type="evidence" value="ECO:0007669"/>
    <property type="project" value="UniProtKB-KW"/>
</dbReference>
<dbReference type="AlphaFoldDB" id="A0AAE3SJC5"/>
<evidence type="ECO:0000313" key="10">
    <source>
        <dbReference type="Proteomes" id="UP001207408"/>
    </source>
</evidence>
<dbReference type="GO" id="GO:0006020">
    <property type="term" value="P:inositol metabolic process"/>
    <property type="evidence" value="ECO:0007669"/>
    <property type="project" value="TreeGrafter"/>
</dbReference>
<dbReference type="Gene3D" id="3.30.540.10">
    <property type="entry name" value="Fructose-1,6-Bisphosphatase, subunit A, domain 1"/>
    <property type="match status" value="1"/>
</dbReference>
<dbReference type="PANTHER" id="PTHR20854:SF4">
    <property type="entry name" value="INOSITOL-1-MONOPHOSPHATASE-RELATED"/>
    <property type="match status" value="1"/>
</dbReference>
<evidence type="ECO:0000256" key="8">
    <source>
        <dbReference type="RuleBase" id="RU364068"/>
    </source>
</evidence>
<dbReference type="GO" id="GO:0008934">
    <property type="term" value="F:inositol monophosphate 1-phosphatase activity"/>
    <property type="evidence" value="ECO:0007669"/>
    <property type="project" value="InterPro"/>
</dbReference>
<evidence type="ECO:0000256" key="3">
    <source>
        <dbReference type="ARBA" id="ARBA00009759"/>
    </source>
</evidence>
<dbReference type="PROSITE" id="PS00630">
    <property type="entry name" value="IMP_2"/>
    <property type="match status" value="1"/>
</dbReference>
<feature type="binding site" evidence="7">
    <location>
        <position position="86"/>
    </location>
    <ligand>
        <name>Mg(2+)</name>
        <dbReference type="ChEBI" id="CHEBI:18420"/>
        <label>1</label>
        <note>catalytic</note>
    </ligand>
</feature>
<dbReference type="InterPro" id="IPR020583">
    <property type="entry name" value="Inositol_monoP_metal-BS"/>
</dbReference>
<dbReference type="GO" id="GO:0046854">
    <property type="term" value="P:phosphatidylinositol phosphate biosynthetic process"/>
    <property type="evidence" value="ECO:0007669"/>
    <property type="project" value="InterPro"/>
</dbReference>
<name>A0AAE3SJC5_9BACT</name>
<dbReference type="RefSeq" id="WP_301197428.1">
    <property type="nucleotide sequence ID" value="NZ_JAPDPI010000001.1"/>
</dbReference>
<dbReference type="CDD" id="cd01639">
    <property type="entry name" value="IMPase"/>
    <property type="match status" value="1"/>
</dbReference>
<proteinExistence type="inferred from homology"/>
<comment type="cofactor">
    <cofactor evidence="2 7 8">
        <name>Mg(2+)</name>
        <dbReference type="ChEBI" id="CHEBI:18420"/>
    </cofactor>
</comment>
<feature type="binding site" evidence="7">
    <location>
        <position position="85"/>
    </location>
    <ligand>
        <name>Mg(2+)</name>
        <dbReference type="ChEBI" id="CHEBI:18420"/>
        <label>1</label>
        <note>catalytic</note>
    </ligand>
</feature>
<dbReference type="PRINTS" id="PR01959">
    <property type="entry name" value="SBIMPHPHTASE"/>
</dbReference>
<dbReference type="GO" id="GO:0007165">
    <property type="term" value="P:signal transduction"/>
    <property type="evidence" value="ECO:0007669"/>
    <property type="project" value="TreeGrafter"/>
</dbReference>
<dbReference type="PRINTS" id="PR00377">
    <property type="entry name" value="IMPHPHTASES"/>
</dbReference>
<dbReference type="EC" id="3.1.3.25" evidence="8"/>
<feature type="binding site" evidence="7">
    <location>
        <position position="67"/>
    </location>
    <ligand>
        <name>Mg(2+)</name>
        <dbReference type="ChEBI" id="CHEBI:18420"/>
        <label>1</label>
        <note>catalytic</note>
    </ligand>
</feature>
<keyword evidence="5 8" id="KW-0378">Hydrolase</keyword>
<comment type="catalytic activity">
    <reaction evidence="1 8">
        <text>a myo-inositol phosphate + H2O = myo-inositol + phosphate</text>
        <dbReference type="Rhea" id="RHEA:24056"/>
        <dbReference type="ChEBI" id="CHEBI:15377"/>
        <dbReference type="ChEBI" id="CHEBI:17268"/>
        <dbReference type="ChEBI" id="CHEBI:43474"/>
        <dbReference type="ChEBI" id="CHEBI:84139"/>
        <dbReference type="EC" id="3.1.3.25"/>
    </reaction>
</comment>
<feature type="binding site" evidence="7">
    <location>
        <position position="83"/>
    </location>
    <ligand>
        <name>Mg(2+)</name>
        <dbReference type="ChEBI" id="CHEBI:18420"/>
        <label>1</label>
        <note>catalytic</note>
    </ligand>
</feature>
<dbReference type="EMBL" id="JAPDPI010000001">
    <property type="protein sequence ID" value="MCW3804205.1"/>
    <property type="molecule type" value="Genomic_DNA"/>
</dbReference>
<comment type="caution">
    <text evidence="9">The sequence shown here is derived from an EMBL/GenBank/DDBJ whole genome shotgun (WGS) entry which is preliminary data.</text>
</comment>
<evidence type="ECO:0000313" key="9">
    <source>
        <dbReference type="EMBL" id="MCW3804205.1"/>
    </source>
</evidence>
<dbReference type="FunFam" id="3.30.540.10:FF:000003">
    <property type="entry name" value="Inositol-1-monophosphatase"/>
    <property type="match status" value="1"/>
</dbReference>
<dbReference type="InterPro" id="IPR022337">
    <property type="entry name" value="Inositol_monophosphatase_SuhB"/>
</dbReference>
<dbReference type="PANTHER" id="PTHR20854">
    <property type="entry name" value="INOSITOL MONOPHOSPHATASE"/>
    <property type="match status" value="1"/>
</dbReference>
<evidence type="ECO:0000256" key="6">
    <source>
        <dbReference type="ARBA" id="ARBA00022842"/>
    </source>
</evidence>
<dbReference type="Gene3D" id="3.40.190.80">
    <property type="match status" value="1"/>
</dbReference>
<accession>A0AAE3SJC5</accession>
<dbReference type="SUPFAM" id="SSF56655">
    <property type="entry name" value="Carbohydrate phosphatase"/>
    <property type="match status" value="1"/>
</dbReference>
<evidence type="ECO:0000256" key="1">
    <source>
        <dbReference type="ARBA" id="ARBA00001033"/>
    </source>
</evidence>
<gene>
    <name evidence="9" type="ORF">OM074_01140</name>
</gene>
<dbReference type="PROSITE" id="PS00629">
    <property type="entry name" value="IMP_1"/>
    <property type="match status" value="1"/>
</dbReference>
<dbReference type="InterPro" id="IPR033942">
    <property type="entry name" value="IMPase"/>
</dbReference>
<keyword evidence="6 7" id="KW-0460">Magnesium</keyword>
<keyword evidence="10" id="KW-1185">Reference proteome</keyword>
<dbReference type="InterPro" id="IPR020550">
    <property type="entry name" value="Inositol_monophosphatase_CS"/>
</dbReference>
<dbReference type="InterPro" id="IPR000760">
    <property type="entry name" value="Inositol_monophosphatase-like"/>
</dbReference>
<feature type="binding site" evidence="7">
    <location>
        <position position="211"/>
    </location>
    <ligand>
        <name>Mg(2+)</name>
        <dbReference type="ChEBI" id="CHEBI:18420"/>
        <label>1</label>
        <note>catalytic</note>
    </ligand>
</feature>
<evidence type="ECO:0000256" key="5">
    <source>
        <dbReference type="ARBA" id="ARBA00022801"/>
    </source>
</evidence>
<reference evidence="9" key="1">
    <citation type="submission" date="2022-10" db="EMBL/GenBank/DDBJ databases">
        <authorList>
            <person name="Yu W.X."/>
        </authorList>
    </citation>
    <scope>NUCLEOTIDE SEQUENCE</scope>
    <source>
        <strain evidence="9">D04</strain>
    </source>
</reference>
<evidence type="ECO:0000256" key="2">
    <source>
        <dbReference type="ARBA" id="ARBA00001946"/>
    </source>
</evidence>
<evidence type="ECO:0000256" key="7">
    <source>
        <dbReference type="PIRSR" id="PIRSR600760-2"/>
    </source>
</evidence>
<evidence type="ECO:0000256" key="4">
    <source>
        <dbReference type="ARBA" id="ARBA00022723"/>
    </source>
</evidence>
<comment type="similarity">
    <text evidence="3 8">Belongs to the inositol monophosphatase superfamily.</text>
</comment>
<keyword evidence="4 7" id="KW-0479">Metal-binding</keyword>
<sequence length="265" mass="29163">MDFATLCHSVVELVKNTGKYILDESSGSKRIEAKGKNDFVTHVDKGSEQRLVKGLSELLPEAGFIAEEGTSDKKGEHFNWIIDPIDGTTNFIHGLFPFAISVALEQDGEIILGVVYEMGLKECFYSWKGAPAYLNGQEIQVSEAATISDSLLATGFPYSNYSKMAGFMDSLNYFMKNSHGLRRLGSAATDLAYVACGRFEGFYEYDLKPYDVAAGAFLVQQAGGKNCDFTGGNNYIYGKEIISSNSLVFDEFKEIVNKLMVSKSE</sequence>
<dbReference type="Proteomes" id="UP001207408">
    <property type="component" value="Unassembled WGS sequence"/>
</dbReference>
<dbReference type="Pfam" id="PF00459">
    <property type="entry name" value="Inositol_P"/>
    <property type="match status" value="1"/>
</dbReference>